<dbReference type="InterPro" id="IPR001789">
    <property type="entry name" value="Sig_transdc_resp-reg_receiver"/>
</dbReference>
<dbReference type="AlphaFoldDB" id="A0A7L5DYD5"/>
<accession>A0A7L5DYD5</accession>
<dbReference type="Gene3D" id="3.40.50.2300">
    <property type="match status" value="1"/>
</dbReference>
<feature type="modified residue" description="4-aspartylphosphate" evidence="1">
    <location>
        <position position="55"/>
    </location>
</feature>
<evidence type="ECO:0000256" key="1">
    <source>
        <dbReference type="PROSITE-ProRule" id="PRU00169"/>
    </source>
</evidence>
<reference evidence="3 4" key="1">
    <citation type="submission" date="2020-04" db="EMBL/GenBank/DDBJ databases">
        <title>Genome sequencing of novel species.</title>
        <authorList>
            <person name="Heo J."/>
            <person name="Kim S.-J."/>
            <person name="Kim J.-S."/>
            <person name="Hong S.-B."/>
            <person name="Kwon S.-W."/>
        </authorList>
    </citation>
    <scope>NUCLEOTIDE SEQUENCE [LARGE SCALE GENOMIC DNA]</scope>
    <source>
        <strain evidence="3 4">CJU-R4</strain>
        <plasmid evidence="3 4">unnamed1</plasmid>
    </source>
</reference>
<dbReference type="SUPFAM" id="SSF52172">
    <property type="entry name" value="CheY-like"/>
    <property type="match status" value="1"/>
</dbReference>
<keyword evidence="4" id="KW-1185">Reference proteome</keyword>
<dbReference type="InterPro" id="IPR011006">
    <property type="entry name" value="CheY-like_superfamily"/>
</dbReference>
<organism evidence="3 4">
    <name type="scientific">Spirosoma rhododendri</name>
    <dbReference type="NCBI Taxonomy" id="2728024"/>
    <lineage>
        <taxon>Bacteria</taxon>
        <taxon>Pseudomonadati</taxon>
        <taxon>Bacteroidota</taxon>
        <taxon>Cytophagia</taxon>
        <taxon>Cytophagales</taxon>
        <taxon>Cytophagaceae</taxon>
        <taxon>Spirosoma</taxon>
    </lineage>
</organism>
<dbReference type="KEGG" id="srho:HH216_25110"/>
<evidence type="ECO:0000313" key="4">
    <source>
        <dbReference type="Proteomes" id="UP000501128"/>
    </source>
</evidence>
<dbReference type="Proteomes" id="UP000501128">
    <property type="component" value="Plasmid unnamed1"/>
</dbReference>
<proteinExistence type="predicted"/>
<dbReference type="EMBL" id="CP051678">
    <property type="protein sequence ID" value="QJD81628.1"/>
    <property type="molecule type" value="Genomic_DNA"/>
</dbReference>
<feature type="domain" description="Response regulatory" evidence="2">
    <location>
        <begin position="8"/>
        <end position="56"/>
    </location>
</feature>
<keyword evidence="1" id="KW-0597">Phosphoprotein</keyword>
<dbReference type="PROSITE" id="PS50110">
    <property type="entry name" value="RESPONSE_REGULATORY"/>
    <property type="match status" value="1"/>
</dbReference>
<keyword evidence="3" id="KW-0614">Plasmid</keyword>
<dbReference type="RefSeq" id="WP_169553646.1">
    <property type="nucleotide sequence ID" value="NZ_CP051678.1"/>
</dbReference>
<dbReference type="GO" id="GO:0000160">
    <property type="term" value="P:phosphorelay signal transduction system"/>
    <property type="evidence" value="ECO:0007669"/>
    <property type="project" value="InterPro"/>
</dbReference>
<evidence type="ECO:0000259" key="2">
    <source>
        <dbReference type="PROSITE" id="PS50110"/>
    </source>
</evidence>
<gene>
    <name evidence="3" type="ORF">HH216_25110</name>
</gene>
<evidence type="ECO:0000313" key="3">
    <source>
        <dbReference type="EMBL" id="QJD81628.1"/>
    </source>
</evidence>
<geneLocation type="plasmid" evidence="3 4">
    <name>unnamed1</name>
</geneLocation>
<name>A0A7L5DYD5_9BACT</name>
<protein>
    <submittedName>
        <fullName evidence="3">Response regulator</fullName>
    </submittedName>
</protein>
<sequence>MNHTTRINPLLIEDVPIMAMNLAGRLEGEGYRIVGSTTNGPKALDAVRCDVVIKDE</sequence>